<dbReference type="InterPro" id="IPR013057">
    <property type="entry name" value="AA_transpt_TM"/>
</dbReference>
<feature type="transmembrane region" description="Helical" evidence="5">
    <location>
        <begin position="326"/>
        <end position="348"/>
    </location>
</feature>
<feature type="transmembrane region" description="Helical" evidence="5">
    <location>
        <begin position="286"/>
        <end position="306"/>
    </location>
</feature>
<dbReference type="Pfam" id="PF01490">
    <property type="entry name" value="Aa_trans"/>
    <property type="match status" value="1"/>
</dbReference>
<gene>
    <name evidence="8" type="primary">LOC106474494</name>
</gene>
<dbReference type="GeneID" id="106474494"/>
<organism evidence="7 8">
    <name type="scientific">Limulus polyphemus</name>
    <name type="common">Atlantic horseshoe crab</name>
    <dbReference type="NCBI Taxonomy" id="6850"/>
    <lineage>
        <taxon>Eukaryota</taxon>
        <taxon>Metazoa</taxon>
        <taxon>Ecdysozoa</taxon>
        <taxon>Arthropoda</taxon>
        <taxon>Chelicerata</taxon>
        <taxon>Merostomata</taxon>
        <taxon>Xiphosura</taxon>
        <taxon>Limulidae</taxon>
        <taxon>Limulus</taxon>
    </lineage>
</organism>
<keyword evidence="7" id="KW-1185">Reference proteome</keyword>
<keyword evidence="4 5" id="KW-0472">Membrane</keyword>
<sequence length="479" mass="53619">MSNKESRKMNVTNYLNGSYEYHENETDPLLGIIVRNEQTSDYNKNQQHRVKKTGKKDISGTSWYTATFVVVNAALGAGLLNFPQAYHQAGGVLVAMCVQLVLIVFIIAALLILAHCSDANTSSTYQEVVRQICGEKARRICAALIALYCYGTCITFVIIIGDQFDTVFQSLYGAGYCHYWYMRREFAMIVSCCIIILPLCFPRRIDFLKYASTFGVVAVLYVVFLIIYKYFEGKFEPGSIRRKPDIWTDVFVVVPTICFGYQCHVSCVPVYSCLADRRVTTFLKTVLVAIGLCLFTYSVAASFGYLTFGSYVASDILVSYDAKDPVVLIGVVAFAIKTYTTYPILLFCGRTAIDDLYLQARGSSEEQAQRNERCRRITIALFWFASSLLLAVLIPNIGVIIRVLGSLAAVFIFVFPGTCLLNLTLTKDPELIMLKNKLIVIWAIFFIAMGACIFGLVLIQSLIQDMFKESLLDKGDSCH</sequence>
<protein>
    <submittedName>
        <fullName evidence="8">Sodium-coupled neutral amino acid transporter 7</fullName>
    </submittedName>
</protein>
<dbReference type="PANTHER" id="PTHR22950:SF652">
    <property type="entry name" value="TRANSMEMBRANE AMINO ACID TRANSPORTER FAMILY PROTEIN"/>
    <property type="match status" value="1"/>
</dbReference>
<keyword evidence="3 5" id="KW-1133">Transmembrane helix</keyword>
<dbReference type="PANTHER" id="PTHR22950">
    <property type="entry name" value="AMINO ACID TRANSPORTER"/>
    <property type="match status" value="1"/>
</dbReference>
<feature type="transmembrane region" description="Helical" evidence="5">
    <location>
        <begin position="438"/>
        <end position="463"/>
    </location>
</feature>
<feature type="domain" description="Amino acid transporter transmembrane" evidence="6">
    <location>
        <begin position="60"/>
        <end position="456"/>
    </location>
</feature>
<evidence type="ECO:0000256" key="3">
    <source>
        <dbReference type="ARBA" id="ARBA00022989"/>
    </source>
</evidence>
<evidence type="ECO:0000256" key="5">
    <source>
        <dbReference type="SAM" id="Phobius"/>
    </source>
</evidence>
<name>A0ABM1RVV6_LIMPO</name>
<evidence type="ECO:0000256" key="2">
    <source>
        <dbReference type="ARBA" id="ARBA00022692"/>
    </source>
</evidence>
<dbReference type="RefSeq" id="XP_022235511.1">
    <property type="nucleotide sequence ID" value="XM_022379803.1"/>
</dbReference>
<evidence type="ECO:0000259" key="6">
    <source>
        <dbReference type="Pfam" id="PF01490"/>
    </source>
</evidence>
<dbReference type="Proteomes" id="UP000694941">
    <property type="component" value="Unplaced"/>
</dbReference>
<feature type="transmembrane region" description="Helical" evidence="5">
    <location>
        <begin position="61"/>
        <end position="80"/>
    </location>
</feature>
<feature type="transmembrane region" description="Helical" evidence="5">
    <location>
        <begin position="379"/>
        <end position="401"/>
    </location>
</feature>
<feature type="transmembrane region" description="Helical" evidence="5">
    <location>
        <begin position="407"/>
        <end position="426"/>
    </location>
</feature>
<feature type="transmembrane region" description="Helical" evidence="5">
    <location>
        <begin position="213"/>
        <end position="231"/>
    </location>
</feature>
<evidence type="ECO:0000313" key="7">
    <source>
        <dbReference type="Proteomes" id="UP000694941"/>
    </source>
</evidence>
<comment type="subcellular location">
    <subcellularLocation>
        <location evidence="1">Membrane</location>
        <topology evidence="1">Multi-pass membrane protein</topology>
    </subcellularLocation>
</comment>
<accession>A0ABM1RVV6</accession>
<feature type="transmembrane region" description="Helical" evidence="5">
    <location>
        <begin position="140"/>
        <end position="161"/>
    </location>
</feature>
<feature type="transmembrane region" description="Helical" evidence="5">
    <location>
        <begin position="92"/>
        <end position="114"/>
    </location>
</feature>
<feature type="transmembrane region" description="Helical" evidence="5">
    <location>
        <begin position="181"/>
        <end position="201"/>
    </location>
</feature>
<proteinExistence type="predicted"/>
<feature type="transmembrane region" description="Helical" evidence="5">
    <location>
        <begin position="251"/>
        <end position="274"/>
    </location>
</feature>
<evidence type="ECO:0000256" key="4">
    <source>
        <dbReference type="ARBA" id="ARBA00023136"/>
    </source>
</evidence>
<reference evidence="8" key="1">
    <citation type="submission" date="2025-08" db="UniProtKB">
        <authorList>
            <consortium name="RefSeq"/>
        </authorList>
    </citation>
    <scope>IDENTIFICATION</scope>
    <source>
        <tissue evidence="8">Muscle</tissue>
    </source>
</reference>
<evidence type="ECO:0000256" key="1">
    <source>
        <dbReference type="ARBA" id="ARBA00004141"/>
    </source>
</evidence>
<keyword evidence="2 5" id="KW-0812">Transmembrane</keyword>
<evidence type="ECO:0000313" key="8">
    <source>
        <dbReference type="RefSeq" id="XP_022235511.1"/>
    </source>
</evidence>